<proteinExistence type="predicted"/>
<evidence type="ECO:0000313" key="2">
    <source>
        <dbReference type="EMBL" id="CUI79757.1"/>
    </source>
</evidence>
<feature type="transmembrane region" description="Helical" evidence="1">
    <location>
        <begin position="51"/>
        <end position="68"/>
    </location>
</feature>
<dbReference type="EMBL" id="JAVKVN010000006">
    <property type="protein sequence ID" value="MDR7946871.1"/>
    <property type="molecule type" value="Genomic_DNA"/>
</dbReference>
<protein>
    <submittedName>
        <fullName evidence="2">Uncharacterized protein</fullName>
    </submittedName>
</protein>
<sequence length="148" mass="15973">MMPKFFLRFCDFLLLSAAAALFGACLTSVLKTDAYGWMIPDAPFMYGPFDFYVDAALAGLAGLLALALAERAARVRRSAAWRAAATLAAALVALYLAPPEAQVFGNTWAPGEATMELFVAQWRMVLPIAFAVLALRLGLRRLLARSGV</sequence>
<evidence type="ECO:0000313" key="5">
    <source>
        <dbReference type="Proteomes" id="UP001264156"/>
    </source>
</evidence>
<dbReference type="EMBL" id="CYTK01000002">
    <property type="protein sequence ID" value="CUI79757.1"/>
    <property type="molecule type" value="Genomic_DNA"/>
</dbReference>
<dbReference type="Proteomes" id="UP001264156">
    <property type="component" value="Unassembled WGS sequence"/>
</dbReference>
<keyword evidence="1" id="KW-0812">Transmembrane</keyword>
<dbReference type="AlphaFoldDB" id="A0AAD2IXN5"/>
<evidence type="ECO:0000313" key="4">
    <source>
        <dbReference type="Proteomes" id="UP000044098"/>
    </source>
</evidence>
<accession>A0AAD2IXN5</accession>
<evidence type="ECO:0000313" key="3">
    <source>
        <dbReference type="EMBL" id="MDR7946871.1"/>
    </source>
</evidence>
<comment type="caution">
    <text evidence="2">The sequence shown here is derived from an EMBL/GenBank/DDBJ whole genome shotgun (WGS) entry which is preliminary data.</text>
</comment>
<organism evidence="2 4">
    <name type="scientific">Achromobacter aegrifaciens</name>
    <dbReference type="NCBI Taxonomy" id="1287736"/>
    <lineage>
        <taxon>Bacteria</taxon>
        <taxon>Pseudomonadati</taxon>
        <taxon>Pseudomonadota</taxon>
        <taxon>Betaproteobacteria</taxon>
        <taxon>Burkholderiales</taxon>
        <taxon>Alcaligenaceae</taxon>
        <taxon>Achromobacter</taxon>
    </lineage>
</organism>
<reference evidence="2 4" key="1">
    <citation type="submission" date="2015-09" db="EMBL/GenBank/DDBJ databases">
        <authorList>
            <consortium name="Pathogen Informatics"/>
        </authorList>
    </citation>
    <scope>NUCLEOTIDE SEQUENCE [LARGE SCALE GENOMIC DNA]</scope>
    <source>
        <strain evidence="2 4">2789STDY5608625</strain>
    </source>
</reference>
<evidence type="ECO:0000256" key="1">
    <source>
        <dbReference type="SAM" id="Phobius"/>
    </source>
</evidence>
<feature type="transmembrane region" description="Helical" evidence="1">
    <location>
        <begin position="80"/>
        <end position="97"/>
    </location>
</feature>
<dbReference type="PROSITE" id="PS51257">
    <property type="entry name" value="PROKAR_LIPOPROTEIN"/>
    <property type="match status" value="1"/>
</dbReference>
<reference evidence="3" key="3">
    <citation type="submission" date="2024-05" db="EMBL/GenBank/DDBJ databases">
        <title>Glyphosate-induced phosphonatase operons in soil bacteria of genus Achromobacter.</title>
        <authorList>
            <person name="Epiktetov D.O."/>
            <person name="Sviridov A.V."/>
            <person name="Tarlachkov S.V."/>
            <person name="Shushkova T.V."/>
            <person name="Toropygin I.Y."/>
            <person name="Leontievsky A."/>
        </authorList>
    </citation>
    <scope>NUCLEOTIDE SEQUENCE</scope>
    <source>
        <strain evidence="3">Kg 16</strain>
    </source>
</reference>
<gene>
    <name evidence="2" type="ORF">ERS370000_01719</name>
    <name evidence="3" type="ORF">RIU57_17250</name>
</gene>
<name>A0AAD2IXN5_ACHAE</name>
<dbReference type="RefSeq" id="WP_225590388.1">
    <property type="nucleotide sequence ID" value="NZ_CADIJY010000001.1"/>
</dbReference>
<keyword evidence="1" id="KW-0472">Membrane</keyword>
<dbReference type="Proteomes" id="UP000044098">
    <property type="component" value="Unassembled WGS sequence"/>
</dbReference>
<keyword evidence="1" id="KW-1133">Transmembrane helix</keyword>
<feature type="transmembrane region" description="Helical" evidence="1">
    <location>
        <begin position="117"/>
        <end position="139"/>
    </location>
</feature>
<keyword evidence="5" id="KW-1185">Reference proteome</keyword>
<reference evidence="5" key="2">
    <citation type="submission" date="2023-07" db="EMBL/GenBank/DDBJ databases">
        <title>Glyphosate-induced phosphonatase operons in soil bacteria of genus Achromobacter.</title>
        <authorList>
            <person name="Epiktetov D.O."/>
            <person name="Sviridov A.V."/>
            <person name="Tarlachkov S.V."/>
            <person name="Shushkova T.V."/>
            <person name="Toropygin I.Y."/>
            <person name="Leontievsky A."/>
        </authorList>
    </citation>
    <scope>NUCLEOTIDE SEQUENCE [LARGE SCALE GENOMIC DNA]</scope>
    <source>
        <strain evidence="5">Kg 16</strain>
    </source>
</reference>